<dbReference type="AlphaFoldDB" id="A0A1Z3HHW8"/>
<dbReference type="Gene3D" id="3.40.50.720">
    <property type="entry name" value="NAD(P)-binding Rossmann-like Domain"/>
    <property type="match status" value="1"/>
</dbReference>
<dbReference type="PANTHER" id="PTHR48079">
    <property type="entry name" value="PROTEIN YEEZ"/>
    <property type="match status" value="1"/>
</dbReference>
<dbReference type="KEGG" id="hhg:XM38_008390"/>
<dbReference type="InterPro" id="IPR051783">
    <property type="entry name" value="NAD(P)-dependent_oxidoreduct"/>
</dbReference>
<sequence>MRVFVAGATGAIGRPLVAQLMQAGYDVFGMTRSQERAQAVGDQGATPIVLNIFEAEAVDQILKRLRPDVVIEELTSLPQTYTRQAMQAAAATDARTRQQGGRYLQNAAAAAGVRRYIIQSCGFWYAPGDGLASEETPLAFVGPPAIATGTRLYANLEQRVLAADTLEGIALRYGFFYGPGTWYAPDGNMAQQVRQQQFPIVGDGAGVWSWIHVDDAAAATVAAVERGAPGIYTIVDDTPMALRDWLPAYAHWLGAPPPLSVSAEAVQDADTVYYATRLRGAANVKAKQALAWQPRSLAWLTPRSMATTKK</sequence>
<proteinExistence type="predicted"/>
<dbReference type="GO" id="GO:0005737">
    <property type="term" value="C:cytoplasm"/>
    <property type="evidence" value="ECO:0007669"/>
    <property type="project" value="TreeGrafter"/>
</dbReference>
<feature type="domain" description="NAD-dependent epimerase/dehydratase" evidence="1">
    <location>
        <begin position="3"/>
        <end position="233"/>
    </location>
</feature>
<dbReference type="PANTHER" id="PTHR48079:SF6">
    <property type="entry name" value="NAD(P)-BINDING DOMAIN-CONTAINING PROTEIN-RELATED"/>
    <property type="match status" value="1"/>
</dbReference>
<evidence type="ECO:0000259" key="1">
    <source>
        <dbReference type="Pfam" id="PF01370"/>
    </source>
</evidence>
<dbReference type="EMBL" id="CP021983">
    <property type="protein sequence ID" value="ASC69909.1"/>
    <property type="molecule type" value="Genomic_DNA"/>
</dbReference>
<dbReference type="InterPro" id="IPR036291">
    <property type="entry name" value="NAD(P)-bd_dom_sf"/>
</dbReference>
<protein>
    <submittedName>
        <fullName evidence="2">NAD(P)-dependent oxidoreductase</fullName>
    </submittedName>
</protein>
<organism evidence="2 3">
    <name type="scientific">Halomicronema hongdechloris C2206</name>
    <dbReference type="NCBI Taxonomy" id="1641165"/>
    <lineage>
        <taxon>Bacteria</taxon>
        <taxon>Bacillati</taxon>
        <taxon>Cyanobacteriota</taxon>
        <taxon>Cyanophyceae</taxon>
        <taxon>Nodosilineales</taxon>
        <taxon>Nodosilineaceae</taxon>
        <taxon>Halomicronema</taxon>
    </lineage>
</organism>
<reference evidence="2 3" key="1">
    <citation type="journal article" date="2016" name="Biochim. Biophys. Acta">
        <title>Characterization of red-shifted phycobilisomes isolated from the chlorophyll f-containing cyanobacterium Halomicronema hongdechloris.</title>
        <authorList>
            <person name="Li Y."/>
            <person name="Lin Y."/>
            <person name="Garvey C.J."/>
            <person name="Birch D."/>
            <person name="Corkery R.W."/>
            <person name="Loughlin P.C."/>
            <person name="Scheer H."/>
            <person name="Willows R.D."/>
            <person name="Chen M."/>
        </authorList>
    </citation>
    <scope>NUCLEOTIDE SEQUENCE [LARGE SCALE GENOMIC DNA]</scope>
    <source>
        <strain evidence="2 3">C2206</strain>
    </source>
</reference>
<dbReference type="Pfam" id="PF01370">
    <property type="entry name" value="Epimerase"/>
    <property type="match status" value="1"/>
</dbReference>
<dbReference type="RefSeq" id="WP_080809510.1">
    <property type="nucleotide sequence ID" value="NZ_CP021983.2"/>
</dbReference>
<dbReference type="Proteomes" id="UP000191901">
    <property type="component" value="Chromosome"/>
</dbReference>
<keyword evidence="3" id="KW-1185">Reference proteome</keyword>
<name>A0A1Z3HHW8_9CYAN</name>
<dbReference type="OrthoDB" id="9785372at2"/>
<evidence type="ECO:0000313" key="3">
    <source>
        <dbReference type="Proteomes" id="UP000191901"/>
    </source>
</evidence>
<dbReference type="STRING" id="1641165.XM38_12185"/>
<gene>
    <name evidence="2" type="ORF">XM38_008390</name>
</gene>
<dbReference type="SUPFAM" id="SSF51735">
    <property type="entry name" value="NAD(P)-binding Rossmann-fold domains"/>
    <property type="match status" value="1"/>
</dbReference>
<dbReference type="GO" id="GO:0004029">
    <property type="term" value="F:aldehyde dehydrogenase (NAD+) activity"/>
    <property type="evidence" value="ECO:0007669"/>
    <property type="project" value="TreeGrafter"/>
</dbReference>
<dbReference type="InterPro" id="IPR001509">
    <property type="entry name" value="Epimerase_deHydtase"/>
</dbReference>
<evidence type="ECO:0000313" key="2">
    <source>
        <dbReference type="EMBL" id="ASC69909.1"/>
    </source>
</evidence>
<accession>A0A1Z3HHW8</accession>